<dbReference type="Proteomes" id="UP000017746">
    <property type="component" value="Chromosome"/>
</dbReference>
<gene>
    <name evidence="1" type="ORF">AFR_18960</name>
</gene>
<protein>
    <submittedName>
        <fullName evidence="1">Uncharacterized protein</fullName>
    </submittedName>
</protein>
<dbReference type="PATRIC" id="fig|1246995.3.peg.3851"/>
<dbReference type="OrthoDB" id="3472120at2"/>
<dbReference type="EMBL" id="CP006272">
    <property type="protein sequence ID" value="AGZ42066.1"/>
    <property type="molecule type" value="Genomic_DNA"/>
</dbReference>
<dbReference type="KEGG" id="afs:AFR_18960"/>
<accession>U5W2E0</accession>
<dbReference type="HOGENOM" id="CLU_1407364_0_0_11"/>
<dbReference type="AlphaFoldDB" id="U5W2E0"/>
<name>U5W2E0_9ACTN</name>
<keyword evidence="2" id="KW-1185">Reference proteome</keyword>
<sequence>MDVPELLRQAAREIPAGLPVADVDDYLAANEWEIALDVLLDLGDTYPATTSYWQTLGDAAHLMHLERNAAWCAWRRREVLHGIIRAELQLLPGSRTTPIPGDGKLRPLWDIGLVTPAGLPDLAVALIWVEYAPDLPPDGRGSVRLAPLTAARWHHLQPGDRITMHEDRPIAGTAFITELAFPGR</sequence>
<dbReference type="STRING" id="1246995.AFR_18960"/>
<dbReference type="RefSeq" id="WP_023362439.1">
    <property type="nucleotide sequence ID" value="NC_022657.1"/>
</dbReference>
<dbReference type="eggNOG" id="ENOG5032R61">
    <property type="taxonomic scope" value="Bacteria"/>
</dbReference>
<evidence type="ECO:0000313" key="2">
    <source>
        <dbReference type="Proteomes" id="UP000017746"/>
    </source>
</evidence>
<reference evidence="1 2" key="1">
    <citation type="journal article" date="2014" name="J. Biotechnol.">
        <title>Complete genome sequence of the actinobacterium Actinoplanes friuliensis HAG 010964, producer of the lipopeptide antibiotic friulimycin.</title>
        <authorList>
            <person name="Ruckert C."/>
            <person name="Szczepanowski R."/>
            <person name="Albersmeier A."/>
            <person name="Goesmann A."/>
            <person name="Fischer N."/>
            <person name="Steinkamper A."/>
            <person name="Puhler A."/>
            <person name="Biener R."/>
            <person name="Schwartz D."/>
            <person name="Kalinowski J."/>
        </authorList>
    </citation>
    <scope>NUCLEOTIDE SEQUENCE [LARGE SCALE GENOMIC DNA]</scope>
    <source>
        <strain evidence="1 2">DSM 7358</strain>
    </source>
</reference>
<proteinExistence type="predicted"/>
<evidence type="ECO:0000313" key="1">
    <source>
        <dbReference type="EMBL" id="AGZ42066.1"/>
    </source>
</evidence>
<organism evidence="1 2">
    <name type="scientific">Actinoplanes friuliensis DSM 7358</name>
    <dbReference type="NCBI Taxonomy" id="1246995"/>
    <lineage>
        <taxon>Bacteria</taxon>
        <taxon>Bacillati</taxon>
        <taxon>Actinomycetota</taxon>
        <taxon>Actinomycetes</taxon>
        <taxon>Micromonosporales</taxon>
        <taxon>Micromonosporaceae</taxon>
        <taxon>Actinoplanes</taxon>
    </lineage>
</organism>